<evidence type="ECO:0008006" key="6">
    <source>
        <dbReference type="Google" id="ProtNLM"/>
    </source>
</evidence>
<keyword evidence="2" id="KW-1133">Transmembrane helix</keyword>
<keyword evidence="2" id="KW-0812">Transmembrane</keyword>
<dbReference type="PROSITE" id="PS51257">
    <property type="entry name" value="PROKAR_LIPOPROTEIN"/>
    <property type="match status" value="1"/>
</dbReference>
<dbReference type="EMBL" id="BAAAUT010000033">
    <property type="protein sequence ID" value="GAA3146410.1"/>
    <property type="molecule type" value="Genomic_DNA"/>
</dbReference>
<evidence type="ECO:0000256" key="3">
    <source>
        <dbReference type="SAM" id="SignalP"/>
    </source>
</evidence>
<organism evidence="4 5">
    <name type="scientific">Planomonospora alba</name>
    <dbReference type="NCBI Taxonomy" id="161354"/>
    <lineage>
        <taxon>Bacteria</taxon>
        <taxon>Bacillati</taxon>
        <taxon>Actinomycetota</taxon>
        <taxon>Actinomycetes</taxon>
        <taxon>Streptosporangiales</taxon>
        <taxon>Streptosporangiaceae</taxon>
        <taxon>Planomonospora</taxon>
    </lineage>
</organism>
<protein>
    <recommendedName>
        <fullName evidence="6">Tissue inhibitor of metalloproteinase</fullName>
    </recommendedName>
</protein>
<reference evidence="5" key="1">
    <citation type="journal article" date="2019" name="Int. J. Syst. Evol. Microbiol.">
        <title>The Global Catalogue of Microorganisms (GCM) 10K type strain sequencing project: providing services to taxonomists for standard genome sequencing and annotation.</title>
        <authorList>
            <consortium name="The Broad Institute Genomics Platform"/>
            <consortium name="The Broad Institute Genome Sequencing Center for Infectious Disease"/>
            <person name="Wu L."/>
            <person name="Ma J."/>
        </authorList>
    </citation>
    <scope>NUCLEOTIDE SEQUENCE [LARGE SCALE GENOMIC DNA]</scope>
    <source>
        <strain evidence="5">JCM 9373</strain>
    </source>
</reference>
<keyword evidence="3" id="KW-0732">Signal</keyword>
<dbReference type="RefSeq" id="WP_344862034.1">
    <property type="nucleotide sequence ID" value="NZ_BAAAUT010000033.1"/>
</dbReference>
<name>A0ABP6NG90_9ACTN</name>
<dbReference type="SUPFAM" id="SSF50242">
    <property type="entry name" value="TIMP-like"/>
    <property type="match status" value="1"/>
</dbReference>
<gene>
    <name evidence="4" type="ORF">GCM10010466_41800</name>
</gene>
<feature type="compositionally biased region" description="Low complexity" evidence="1">
    <location>
        <begin position="176"/>
        <end position="197"/>
    </location>
</feature>
<dbReference type="Gene3D" id="2.40.50.120">
    <property type="match status" value="1"/>
</dbReference>
<dbReference type="InterPro" id="IPR008993">
    <property type="entry name" value="TIMP-like_OB-fold"/>
</dbReference>
<feature type="region of interest" description="Disordered" evidence="1">
    <location>
        <begin position="165"/>
        <end position="197"/>
    </location>
</feature>
<dbReference type="Proteomes" id="UP001500320">
    <property type="component" value="Unassembled WGS sequence"/>
</dbReference>
<sequence length="224" mass="22294">MGHRLLLVLLLLAVAVAAAPGTACACSCAVLTPAEQPERATAVFTGTAVGARQVRGDPSGPPSPIVHRFRVDHAYKGDVTAWAEVASSADGAACGYRFTVGSRYLVFASDKRSSAVGGDPGVALTTSLCDGNQLVGPGDVPLRREDRFGDGAPIGAEFLAALGTARRPAPGGGPSTGDAAPPGAAAEDGTTVPPPLAGAAGAVTVAAVALAFAAGRWSGRRRRA</sequence>
<proteinExistence type="predicted"/>
<comment type="caution">
    <text evidence="4">The sequence shown here is derived from an EMBL/GenBank/DDBJ whole genome shotgun (WGS) entry which is preliminary data.</text>
</comment>
<evidence type="ECO:0000313" key="4">
    <source>
        <dbReference type="EMBL" id="GAA3146410.1"/>
    </source>
</evidence>
<feature type="signal peptide" evidence="3">
    <location>
        <begin position="1"/>
        <end position="25"/>
    </location>
</feature>
<feature type="transmembrane region" description="Helical" evidence="2">
    <location>
        <begin position="196"/>
        <end position="215"/>
    </location>
</feature>
<keyword evidence="5" id="KW-1185">Reference proteome</keyword>
<evidence type="ECO:0000256" key="2">
    <source>
        <dbReference type="SAM" id="Phobius"/>
    </source>
</evidence>
<evidence type="ECO:0000256" key="1">
    <source>
        <dbReference type="SAM" id="MobiDB-lite"/>
    </source>
</evidence>
<feature type="chain" id="PRO_5047360867" description="Tissue inhibitor of metalloproteinase" evidence="3">
    <location>
        <begin position="26"/>
        <end position="224"/>
    </location>
</feature>
<evidence type="ECO:0000313" key="5">
    <source>
        <dbReference type="Proteomes" id="UP001500320"/>
    </source>
</evidence>
<keyword evidence="2" id="KW-0472">Membrane</keyword>
<accession>A0ABP6NG90</accession>